<evidence type="ECO:0000313" key="2">
    <source>
        <dbReference type="Proteomes" id="UP001321580"/>
    </source>
</evidence>
<dbReference type="EMBL" id="JASGBI010000001">
    <property type="protein sequence ID" value="MDI9239559.1"/>
    <property type="molecule type" value="Genomic_DNA"/>
</dbReference>
<reference evidence="1 2" key="1">
    <citation type="submission" date="2023-05" db="EMBL/GenBank/DDBJ databases">
        <title>Lysobacter sp. strain LF1 Genome sequencing and assembly.</title>
        <authorList>
            <person name="Jung Y."/>
        </authorList>
    </citation>
    <scope>NUCLEOTIDE SEQUENCE [LARGE SCALE GENOMIC DNA]</scope>
    <source>
        <strain evidence="1 2">LF1</strain>
    </source>
</reference>
<keyword evidence="2" id="KW-1185">Reference proteome</keyword>
<name>A0ABT6XHC3_9GAMM</name>
<comment type="caution">
    <text evidence="1">The sequence shown here is derived from an EMBL/GenBank/DDBJ whole genome shotgun (WGS) entry which is preliminary data.</text>
</comment>
<accession>A0ABT6XHC3</accession>
<dbReference type="RefSeq" id="WP_283212939.1">
    <property type="nucleotide sequence ID" value="NZ_JASGBI010000001.1"/>
</dbReference>
<protein>
    <submittedName>
        <fullName evidence="1">Uncharacterized protein</fullName>
    </submittedName>
</protein>
<organism evidence="1 2">
    <name type="scientific">Lysobacter stagni</name>
    <dbReference type="NCBI Taxonomy" id="3045172"/>
    <lineage>
        <taxon>Bacteria</taxon>
        <taxon>Pseudomonadati</taxon>
        <taxon>Pseudomonadota</taxon>
        <taxon>Gammaproteobacteria</taxon>
        <taxon>Lysobacterales</taxon>
        <taxon>Lysobacteraceae</taxon>
        <taxon>Lysobacter</taxon>
    </lineage>
</organism>
<evidence type="ECO:0000313" key="1">
    <source>
        <dbReference type="EMBL" id="MDI9239559.1"/>
    </source>
</evidence>
<gene>
    <name evidence="1" type="ORF">QLQ15_11655</name>
</gene>
<proteinExistence type="predicted"/>
<sequence length="178" mass="19420">MGTCYTCKQTIALGGIKAHGFRFCSKACHAQKASFLERLAAIPQQEVEIEAARMRTEGRCARCGCSRGVEVHHALFVWSVILVTFTRKNTITACIACARKQQALWTIGTLLAGWWGIPFGLIMTPVATITNVVHLIRSHTRSKPSAALKEYVRERLVYGARTGTAGFADAGGRIEPVA</sequence>
<dbReference type="Proteomes" id="UP001321580">
    <property type="component" value="Unassembled WGS sequence"/>
</dbReference>